<gene>
    <name evidence="1" type="ORF">FXF03_01925</name>
</gene>
<accession>A0ABD7SRE8</accession>
<proteinExistence type="predicted"/>
<protein>
    <submittedName>
        <fullName evidence="1">Uncharacterized protein</fullName>
    </submittedName>
</protein>
<evidence type="ECO:0000313" key="1">
    <source>
        <dbReference type="EMBL" id="TXX67358.1"/>
    </source>
</evidence>
<dbReference type="Proteomes" id="UP000323819">
    <property type="component" value="Unassembled WGS sequence"/>
</dbReference>
<dbReference type="RefSeq" id="WP_050916473.1">
    <property type="nucleotide sequence ID" value="NZ_VSIJ01000005.1"/>
</dbReference>
<name>A0ABD7SRE8_VIBCL</name>
<organism evidence="1 2">
    <name type="scientific">Vibrio cholerae</name>
    <dbReference type="NCBI Taxonomy" id="666"/>
    <lineage>
        <taxon>Bacteria</taxon>
        <taxon>Pseudomonadati</taxon>
        <taxon>Pseudomonadota</taxon>
        <taxon>Gammaproteobacteria</taxon>
        <taxon>Vibrionales</taxon>
        <taxon>Vibrionaceae</taxon>
        <taxon>Vibrio</taxon>
    </lineage>
</organism>
<sequence>MKEICNYGKNVRCRPGRSLSYLDASKLENEGFTHFYKSDVLDCLFLSKSDLPIVTAYVYENIFKSYSAKGGFLYLELGDDTLYCLLIADTYSIVHEEIYHLDGGSENEILTELRILVDKYLAKIGLVVTSKSTDSKVHDFFSDGEVVLNGKKGSFIKNSDSITKLKFLNLSEPLCGSTFACQNGSDTKTESKLRSIAQLKSKKLKTTALPIFAILFSIAYFFIPDSHTSQTAAVAQIVPKVEIDPFHEYKKVIADPQRVTHIEPALAQIGYAIGAFEYANKRQNEPLNWVITSVKSSEEYNKAIILKPASIGGSRTALAQFAEYFKLPLMSTESGLNLAIGLNDASLRDANGEFYHRSLDAEVDYITDSINFLEDNVTITLKNRAISGSGDGAFSTGLVEIGFSCWLPRDFIFVATQFAGRQYSFNSINATAQSVEDLANPCGFTGTINIEVFSKG</sequence>
<dbReference type="EMBL" id="VSIJ01000005">
    <property type="protein sequence ID" value="TXX67358.1"/>
    <property type="molecule type" value="Genomic_DNA"/>
</dbReference>
<comment type="caution">
    <text evidence="1">The sequence shown here is derived from an EMBL/GenBank/DDBJ whole genome shotgun (WGS) entry which is preliminary data.</text>
</comment>
<dbReference type="AlphaFoldDB" id="A0ABD7SRE8"/>
<evidence type="ECO:0000313" key="2">
    <source>
        <dbReference type="Proteomes" id="UP000323819"/>
    </source>
</evidence>
<reference evidence="1 2" key="1">
    <citation type="submission" date="2019-06" db="EMBL/GenBank/DDBJ databases">
        <title>Vibrio cholerae phylogeny based on whole-genome sequencing reveals genetic diversity and population strucutre.</title>
        <authorList>
            <person name="Zhiqiu Y."/>
            <person name="Bin L."/>
            <person name="Lingyan J."/>
        </authorList>
    </citation>
    <scope>NUCLEOTIDE SEQUENCE [LARGE SCALE GENOMIC DNA]</scope>
    <source>
        <strain evidence="1 2">N2814</strain>
    </source>
</reference>